<gene>
    <name evidence="2" type="ORF">KYD98_11490</name>
</gene>
<protein>
    <recommendedName>
        <fullName evidence="4">DUF4367 domain-containing protein</fullName>
    </recommendedName>
</protein>
<accession>A0ABS7AST0</accession>
<keyword evidence="3" id="KW-1185">Reference proteome</keyword>
<keyword evidence="1" id="KW-0812">Transmembrane</keyword>
<evidence type="ECO:0000313" key="3">
    <source>
        <dbReference type="Proteomes" id="UP001519921"/>
    </source>
</evidence>
<name>A0ABS7AST0_9CLOT</name>
<dbReference type="Proteomes" id="UP001519921">
    <property type="component" value="Unassembled WGS sequence"/>
</dbReference>
<feature type="transmembrane region" description="Helical" evidence="1">
    <location>
        <begin position="59"/>
        <end position="77"/>
    </location>
</feature>
<dbReference type="RefSeq" id="WP_219780183.1">
    <property type="nucleotide sequence ID" value="NZ_JAHXPT010000009.1"/>
</dbReference>
<proteinExistence type="predicted"/>
<reference evidence="2 3" key="1">
    <citation type="submission" date="2021-07" db="EMBL/GenBank/DDBJ databases">
        <title>Clostridium weizhouense sp. nov., an anaerobic bacterium isolated from activated sludge of Petroleum wastewater.</title>
        <authorList>
            <person name="Li Q."/>
        </authorList>
    </citation>
    <scope>NUCLEOTIDE SEQUENCE [LARGE SCALE GENOMIC DNA]</scope>
    <source>
        <strain evidence="2 3">YB-6</strain>
    </source>
</reference>
<dbReference type="EMBL" id="JAHXPT010000009">
    <property type="protein sequence ID" value="MBW6410716.1"/>
    <property type="molecule type" value="Genomic_DNA"/>
</dbReference>
<keyword evidence="1" id="KW-1133">Transmembrane helix</keyword>
<evidence type="ECO:0000313" key="2">
    <source>
        <dbReference type="EMBL" id="MBW6410716.1"/>
    </source>
</evidence>
<organism evidence="2 3">
    <name type="scientific">Clostridium weizhouense</name>
    <dbReference type="NCBI Taxonomy" id="2859781"/>
    <lineage>
        <taxon>Bacteria</taxon>
        <taxon>Bacillati</taxon>
        <taxon>Bacillota</taxon>
        <taxon>Clostridia</taxon>
        <taxon>Eubacteriales</taxon>
        <taxon>Clostridiaceae</taxon>
        <taxon>Clostridium</taxon>
    </lineage>
</organism>
<evidence type="ECO:0000256" key="1">
    <source>
        <dbReference type="SAM" id="Phobius"/>
    </source>
</evidence>
<keyword evidence="1" id="KW-0472">Membrane</keyword>
<sequence length="271" mass="31285">MRRKFNEDIDRKITECLNNKAEEISTPENMFFKIRGEILKEKKGGFLDMKFRFLKGKTIIVAGLLCIATTVSCVAATNGRHWISSTSRATEIKNFPTEDKVKDTVGFSPKYVDSFENGFKFESFNVCNEAETDDNGNEVRKLKSAEFDYKKAGAQKGQSLSMNAQAIDEKEFDQNIEMFKDNMTEYKGVKIYYHSMHNKFVPEGYVKAEEEIKLMEEGKLNIGYGSDEIRESDSQSVYWYQNGIQYSIFNMEYNDVDKDQMIKMAQNVIDK</sequence>
<evidence type="ECO:0008006" key="4">
    <source>
        <dbReference type="Google" id="ProtNLM"/>
    </source>
</evidence>
<comment type="caution">
    <text evidence="2">The sequence shown here is derived from an EMBL/GenBank/DDBJ whole genome shotgun (WGS) entry which is preliminary data.</text>
</comment>